<dbReference type="Proteomes" id="UP000028545">
    <property type="component" value="Unassembled WGS sequence"/>
</dbReference>
<comment type="subcellular location">
    <subcellularLocation>
        <location evidence="1 11">Cytoplasm</location>
    </subcellularLocation>
    <subcellularLocation>
        <location evidence="11">Nucleus</location>
    </subcellularLocation>
    <text evidence="11">Shuttles between the nucleus and the cytoplasm.</text>
</comment>
<dbReference type="OMA" id="HEMFLFG"/>
<dbReference type="GO" id="GO:0005643">
    <property type="term" value="C:nuclear pore"/>
    <property type="evidence" value="ECO:0007669"/>
    <property type="project" value="TreeGrafter"/>
</dbReference>
<dbReference type="Pfam" id="PF12296">
    <property type="entry name" value="HsbA"/>
    <property type="match status" value="1"/>
</dbReference>
<comment type="similarity">
    <text evidence="2 11">Belongs to the exportin family.</text>
</comment>
<keyword evidence="17" id="KW-1185">Reference proteome</keyword>
<dbReference type="OrthoDB" id="26399at2759"/>
<evidence type="ECO:0000256" key="7">
    <source>
        <dbReference type="ARBA" id="ARBA00022694"/>
    </source>
</evidence>
<dbReference type="FunFam" id="1.25.10.10:FF:000355">
    <property type="entry name" value="Exportin-T"/>
    <property type="match status" value="1"/>
</dbReference>
<dbReference type="InterPro" id="IPR016024">
    <property type="entry name" value="ARM-type_fold"/>
</dbReference>
<dbReference type="GO" id="GO:0005737">
    <property type="term" value="C:cytoplasm"/>
    <property type="evidence" value="ECO:0007669"/>
    <property type="project" value="UniProtKB-SubCell"/>
</dbReference>
<accession>A0A084G5F1</accession>
<dbReference type="PANTHER" id="PTHR15952">
    <property type="entry name" value="EXPORTIN-T/LOS1"/>
    <property type="match status" value="1"/>
</dbReference>
<dbReference type="KEGG" id="sapo:SAPIO_CDS5794"/>
<dbReference type="InterPro" id="IPR011989">
    <property type="entry name" value="ARM-like"/>
</dbReference>
<evidence type="ECO:0000256" key="11">
    <source>
        <dbReference type="RuleBase" id="RU366037"/>
    </source>
</evidence>
<feature type="compositionally biased region" description="Low complexity" evidence="12">
    <location>
        <begin position="397"/>
        <end position="409"/>
    </location>
</feature>
<keyword evidence="8 11" id="KW-0694">RNA-binding</keyword>
<evidence type="ECO:0000256" key="9">
    <source>
        <dbReference type="ARBA" id="ARBA00023242"/>
    </source>
</evidence>
<evidence type="ECO:0000256" key="1">
    <source>
        <dbReference type="ARBA" id="ARBA00004496"/>
    </source>
</evidence>
<evidence type="ECO:0000259" key="14">
    <source>
        <dbReference type="Pfam" id="PF08389"/>
    </source>
</evidence>
<feature type="compositionally biased region" description="Basic and acidic residues" evidence="12">
    <location>
        <begin position="371"/>
        <end position="396"/>
    </location>
</feature>
<protein>
    <recommendedName>
        <fullName evidence="3 11">Exportin-T</fullName>
    </recommendedName>
    <alternativeName>
        <fullName evidence="11">Exportin(tRNA)</fullName>
    </alternativeName>
    <alternativeName>
        <fullName evidence="11">tRNA exportin</fullName>
    </alternativeName>
</protein>
<feature type="signal peptide" evidence="13">
    <location>
        <begin position="1"/>
        <end position="19"/>
    </location>
</feature>
<dbReference type="GO" id="GO:0031267">
    <property type="term" value="F:small GTPase binding"/>
    <property type="evidence" value="ECO:0007669"/>
    <property type="project" value="InterPro"/>
</dbReference>
<keyword evidence="7" id="KW-0819">tRNA processing</keyword>
<sequence>MRLYTFALSSVLFASYGLAQSVVNNLQTAQNCLASIQTAQQALDSAVVGLTANSADAATILPQAIQGVETALNQAVIVMQRAQPLNAADAQILLGSVNSLSYSVRAATMSLVLQQPTLNQLGLVNLGVQTLTAQRVVVSQLGQIVVTKVVPVAVPAFQVGFGHALTAVDVGLNVLNGGGSVAVQLIPSGQIPVQGLAAIQQQCTAIGFVPINAINGINGIAVQQQQQLIQHCSAVGFVPANSIGGVQQVFNQQQVLEQQCLAAGLIQSNETQQVDAQDAINQCAAIGFAQQATEKRTVSASSADLNERCATIGFSASGGAQQQFVASPETCAALGLVAQNNDIAAQCAALGLQPGSNSTEVAQQQVQDQTQEGKEKANSNGEEKASNSKAQRREQRIQTQQSQQGEATQQKVTVEQCLAQGFVQANGTAAEGAARNETASAESQRLVRKRMGMIENAVEIAWNPSSEQSLKVQAFEFLSQARNEPQAWQACVNLFVRQSPRPSEVVRLVCLEIVNSAVHTQGLDGASLTFLKDTLLDYTRRVYGPNASPEHLDPAHLQNKLCQTLTYLFVFLYKDGWQTFIDDFYALTAATDGSSRDNVPGVILYLRILGSIHDEIADMLLSRNQNDAKRNVELKDQIRAQDMTRVAQSWKELLAHYSHQNDQIVDMILRLIGKWVSWMDISLIVNEEMLRLLLPLVGRSNQTGSEDKVRDAAIDALTEIAGKKMKNADKMQMITFLNLREIVTELVASPPLSELKSTSRYDTDLAEAVAKLVNTIMSDIVRVLEDSQADADTKALADRHLHDFIPSLLRFFSDEYDEVCSTVIPSLTDLLTAFRKVPLLPASYSEMLPPILNAIIMKMRYDETSSWGDQDDQTDEAEFQELRKRLQVLQKTIAAVDQNLFIDAISNLVANTFQTLDQQGAQMDWRDLDLALHEMYLFGELALPHQGILPKNERATPASERLAIMVKKMVESGIASSSHPAVVLQYMEICVRYAAVFDAYPEHIGPVLENFVRLVHHDHVRIKARSWYLFFRFVKHMRPHVGNVAETVIQSISDLLPIKAEAPGDENDDDMSSEEQDNSEAALFTSQLYLYQAIGYISSAPSTPPEKQALYVRSVMNNLFADMENHLPRAKSGDAQALNQIHHIVMALGMLAHGFSEGLPSTSSSAAPGQTRRPAPDRAVSDEFSRAAEAILVALGAFNNTFDIRTACRAAFSRLLGVLGAAVLPQLPQWIEGLLSQSSGKDEMAFFLRILDQVVYEFKGEIYDVLNILLTPLQQRIFSGLSEPATGTDDHIQLGELRREYLSFILVILNNNLEGTLISEVNQGFFETMVSCIITLGRSFEGNPQSSKLAFGVMTRMATIWGGPDLATISANPTAPVGSPSPAIPGFDQFMIQRFHGVCWEVMQDPQFKPDLDAQTKQVLTEIAALEQVIYKKTGDVFIQNVQNQLFPNIGIDGTEFLRSLTSTDKKTFAGYLYGLIKSRRS</sequence>
<dbReference type="InterPro" id="IPR045546">
    <property type="entry name" value="Exportin-T_C"/>
</dbReference>
<dbReference type="GO" id="GO:0071528">
    <property type="term" value="P:tRNA re-export from nucleus"/>
    <property type="evidence" value="ECO:0007669"/>
    <property type="project" value="UniProtKB-UniRule"/>
</dbReference>
<organism evidence="16 17">
    <name type="scientific">Pseudallescheria apiosperma</name>
    <name type="common">Scedosporium apiospermum</name>
    <dbReference type="NCBI Taxonomy" id="563466"/>
    <lineage>
        <taxon>Eukaryota</taxon>
        <taxon>Fungi</taxon>
        <taxon>Dikarya</taxon>
        <taxon>Ascomycota</taxon>
        <taxon>Pezizomycotina</taxon>
        <taxon>Sordariomycetes</taxon>
        <taxon>Hypocreomycetidae</taxon>
        <taxon>Microascales</taxon>
        <taxon>Microascaceae</taxon>
        <taxon>Scedosporium</taxon>
    </lineage>
</organism>
<dbReference type="Pfam" id="PF19282">
    <property type="entry name" value="Exportin-T"/>
    <property type="match status" value="1"/>
</dbReference>
<evidence type="ECO:0000256" key="6">
    <source>
        <dbReference type="ARBA" id="ARBA00022555"/>
    </source>
</evidence>
<evidence type="ECO:0000256" key="12">
    <source>
        <dbReference type="SAM" id="MobiDB-lite"/>
    </source>
</evidence>
<feature type="region of interest" description="Disordered" evidence="12">
    <location>
        <begin position="358"/>
        <end position="409"/>
    </location>
</feature>
<dbReference type="InterPro" id="IPR021054">
    <property type="entry name" value="Cell_wall_mannoprotein_1"/>
</dbReference>
<keyword evidence="9 11" id="KW-0539">Nucleus</keyword>
<comment type="caution">
    <text evidence="16">The sequence shown here is derived from an EMBL/GenBank/DDBJ whole genome shotgun (WGS) entry which is preliminary data.</text>
</comment>
<dbReference type="VEuPathDB" id="FungiDB:SAPIO_CDS5794"/>
<dbReference type="HOGENOM" id="CLU_004414_0_1_1"/>
<gene>
    <name evidence="16" type="ORF">SAPIO_CDS5794</name>
</gene>
<keyword evidence="4 11" id="KW-0813">Transport</keyword>
<dbReference type="InterPro" id="IPR013598">
    <property type="entry name" value="Exportin-1/Importin-b-like"/>
</dbReference>
<feature type="domain" description="Exportin-1/Importin-beta-like" evidence="14">
    <location>
        <begin position="554"/>
        <end position="717"/>
    </location>
</feature>
<dbReference type="RefSeq" id="XP_016642362.1">
    <property type="nucleotide sequence ID" value="XM_016788046.1"/>
</dbReference>
<evidence type="ECO:0000256" key="10">
    <source>
        <dbReference type="ARBA" id="ARBA00025147"/>
    </source>
</evidence>
<keyword evidence="5 11" id="KW-0963">Cytoplasm</keyword>
<feature type="region of interest" description="Disordered" evidence="12">
    <location>
        <begin position="1159"/>
        <end position="1178"/>
    </location>
</feature>
<name>A0A084G5F1_PSEDA</name>
<keyword evidence="13" id="KW-0732">Signal</keyword>
<dbReference type="GO" id="GO:0008033">
    <property type="term" value="P:tRNA processing"/>
    <property type="evidence" value="ECO:0007669"/>
    <property type="project" value="UniProtKB-KW"/>
</dbReference>
<evidence type="ECO:0000313" key="17">
    <source>
        <dbReference type="Proteomes" id="UP000028545"/>
    </source>
</evidence>
<dbReference type="PANTHER" id="PTHR15952:SF11">
    <property type="entry name" value="EXPORTIN-T"/>
    <property type="match status" value="1"/>
</dbReference>
<dbReference type="SUPFAM" id="SSF48371">
    <property type="entry name" value="ARM repeat"/>
    <property type="match status" value="1"/>
</dbReference>
<dbReference type="GO" id="GO:0016363">
    <property type="term" value="C:nuclear matrix"/>
    <property type="evidence" value="ECO:0007669"/>
    <property type="project" value="TreeGrafter"/>
</dbReference>
<dbReference type="Gene3D" id="1.25.10.10">
    <property type="entry name" value="Leucine-rich Repeat Variant"/>
    <property type="match status" value="1"/>
</dbReference>
<dbReference type="GeneID" id="27724866"/>
<keyword evidence="6 11" id="KW-0820">tRNA-binding</keyword>
<evidence type="ECO:0000256" key="2">
    <source>
        <dbReference type="ARBA" id="ARBA00009466"/>
    </source>
</evidence>
<evidence type="ECO:0000259" key="15">
    <source>
        <dbReference type="Pfam" id="PF19282"/>
    </source>
</evidence>
<reference evidence="16 17" key="1">
    <citation type="journal article" date="2014" name="Genome Announc.">
        <title>Draft genome sequence of the pathogenic fungus Scedosporium apiospermum.</title>
        <authorList>
            <person name="Vandeputte P."/>
            <person name="Ghamrawi S."/>
            <person name="Rechenmann M."/>
            <person name="Iltis A."/>
            <person name="Giraud S."/>
            <person name="Fleury M."/>
            <person name="Thornton C."/>
            <person name="Delhaes L."/>
            <person name="Meyer W."/>
            <person name="Papon N."/>
            <person name="Bouchara J.P."/>
        </authorList>
    </citation>
    <scope>NUCLEOTIDE SEQUENCE [LARGE SCALE GENOMIC DNA]</scope>
    <source>
        <strain evidence="16 17">IHEM 14462</strain>
    </source>
</reference>
<evidence type="ECO:0000256" key="5">
    <source>
        <dbReference type="ARBA" id="ARBA00022490"/>
    </source>
</evidence>
<feature type="chain" id="PRO_5001775459" description="Exportin-T" evidence="13">
    <location>
        <begin position="20"/>
        <end position="1482"/>
    </location>
</feature>
<dbReference type="GO" id="GO:0000049">
    <property type="term" value="F:tRNA binding"/>
    <property type="evidence" value="ECO:0007669"/>
    <property type="project" value="UniProtKB-UniRule"/>
</dbReference>
<evidence type="ECO:0000256" key="13">
    <source>
        <dbReference type="SAM" id="SignalP"/>
    </source>
</evidence>
<comment type="function">
    <text evidence="10">tRNA nucleus export receptor which facilitates tRNA translocation across the nuclear pore complex. Involved in pre-tRNA splicing, probably by affecting the interaction of pre-tRNA with splicing endonuclease.</text>
</comment>
<evidence type="ECO:0000256" key="8">
    <source>
        <dbReference type="ARBA" id="ARBA00022884"/>
    </source>
</evidence>
<feature type="compositionally biased region" description="Polar residues" evidence="12">
    <location>
        <begin position="1159"/>
        <end position="1168"/>
    </location>
</feature>
<proteinExistence type="inferred from homology"/>
<feature type="domain" description="Exportin-T C-terminal" evidence="15">
    <location>
        <begin position="792"/>
        <end position="1479"/>
    </location>
</feature>
<dbReference type="EMBL" id="JOWA01000099">
    <property type="protein sequence ID" value="KEZ42563.1"/>
    <property type="molecule type" value="Genomic_DNA"/>
</dbReference>
<dbReference type="Pfam" id="PF08389">
    <property type="entry name" value="Xpo1"/>
    <property type="match status" value="1"/>
</dbReference>
<dbReference type="InterPro" id="IPR040017">
    <property type="entry name" value="XPOT"/>
</dbReference>
<evidence type="ECO:0000313" key="16">
    <source>
        <dbReference type="EMBL" id="KEZ42563.1"/>
    </source>
</evidence>
<evidence type="ECO:0000256" key="4">
    <source>
        <dbReference type="ARBA" id="ARBA00022448"/>
    </source>
</evidence>
<evidence type="ECO:0000256" key="3">
    <source>
        <dbReference type="ARBA" id="ARBA00018928"/>
    </source>
</evidence>